<dbReference type="EMBL" id="JACRSQ010000038">
    <property type="protein sequence ID" value="MBC8544980.1"/>
    <property type="molecule type" value="Genomic_DNA"/>
</dbReference>
<feature type="region of interest" description="Disordered" evidence="1">
    <location>
        <begin position="1"/>
        <end position="75"/>
    </location>
</feature>
<name>A0A926DXE9_9FIRM</name>
<dbReference type="Proteomes" id="UP000657006">
    <property type="component" value="Unassembled WGS sequence"/>
</dbReference>
<accession>A0A926DXE9</accession>
<reference evidence="2" key="1">
    <citation type="submission" date="2020-08" db="EMBL/GenBank/DDBJ databases">
        <title>Genome public.</title>
        <authorList>
            <person name="Liu C."/>
            <person name="Sun Q."/>
        </authorList>
    </citation>
    <scope>NUCLEOTIDE SEQUENCE</scope>
    <source>
        <strain evidence="2">NSJ-32</strain>
    </source>
</reference>
<sequence length="75" mass="7944">MHAGEAGKGRGQRANGGKLRAGSVETSKAAGKQDKKCTPARRGRAGASVQTEAKFPPSQSRRPSWRGNGKKNARR</sequence>
<dbReference type="RefSeq" id="WP_249290149.1">
    <property type="nucleotide sequence ID" value="NZ_JACRSQ010000038.1"/>
</dbReference>
<protein>
    <submittedName>
        <fullName evidence="2">Uncharacterized protein</fullName>
    </submittedName>
</protein>
<gene>
    <name evidence="2" type="ORF">H8730_15665</name>
</gene>
<comment type="caution">
    <text evidence="2">The sequence shown here is derived from an EMBL/GenBank/DDBJ whole genome shotgun (WGS) entry which is preliminary data.</text>
</comment>
<evidence type="ECO:0000256" key="1">
    <source>
        <dbReference type="SAM" id="MobiDB-lite"/>
    </source>
</evidence>
<organism evidence="2 3">
    <name type="scientific">Bianquea renquensis</name>
    <dbReference type="NCBI Taxonomy" id="2763661"/>
    <lineage>
        <taxon>Bacteria</taxon>
        <taxon>Bacillati</taxon>
        <taxon>Bacillota</taxon>
        <taxon>Clostridia</taxon>
        <taxon>Eubacteriales</taxon>
        <taxon>Bianqueaceae</taxon>
        <taxon>Bianquea</taxon>
    </lineage>
</organism>
<proteinExistence type="predicted"/>
<dbReference type="AlphaFoldDB" id="A0A926DXE9"/>
<evidence type="ECO:0000313" key="2">
    <source>
        <dbReference type="EMBL" id="MBC8544980.1"/>
    </source>
</evidence>
<keyword evidence="3" id="KW-1185">Reference proteome</keyword>
<evidence type="ECO:0000313" key="3">
    <source>
        <dbReference type="Proteomes" id="UP000657006"/>
    </source>
</evidence>